<dbReference type="Gene3D" id="1.20.120.330">
    <property type="entry name" value="Nucleotidyltransferases domain 2"/>
    <property type="match status" value="1"/>
</dbReference>
<evidence type="ECO:0000313" key="2">
    <source>
        <dbReference type="Proteomes" id="UP000461595"/>
    </source>
</evidence>
<sequence length="139" mass="16068">MPEQQKYQKKYENFSKILTRLNGHLEGRSISQFSDLELSGLLKQFTLSFDLMWKTLKDYLEFNGVDIGIISPTNVLRSAASSGLLEEMDVEGEDLIEMLRARNQLTHVYDFETALDLLERIKVVYVPELLKVESFFNGK</sequence>
<reference evidence="1 2" key="1">
    <citation type="submission" date="2019-12" db="EMBL/GenBank/DDBJ databases">
        <title>Microbes associate with the intestines of laboratory mice.</title>
        <authorList>
            <person name="Navarre W."/>
            <person name="Wong E."/>
        </authorList>
    </citation>
    <scope>NUCLEOTIDE SEQUENCE [LARGE SCALE GENOMIC DNA]</scope>
    <source>
        <strain evidence="1 2">NM51_B2-22</strain>
    </source>
</reference>
<name>A0A7X3GAH7_9STRE</name>
<dbReference type="RefSeq" id="WP_160333169.1">
    <property type="nucleotide sequence ID" value="NZ_WSRS01000066.1"/>
</dbReference>
<dbReference type="AlphaFoldDB" id="A0A7X3GAH7"/>
<dbReference type="InterPro" id="IPR010235">
    <property type="entry name" value="HepT"/>
</dbReference>
<dbReference type="SUPFAM" id="SSF81593">
    <property type="entry name" value="Nucleotidyltransferase substrate binding subunit/domain"/>
    <property type="match status" value="1"/>
</dbReference>
<accession>A0A7X3GAH7</accession>
<dbReference type="EMBL" id="WSRS01000066">
    <property type="protein sequence ID" value="MVX59391.1"/>
    <property type="molecule type" value="Genomic_DNA"/>
</dbReference>
<evidence type="ECO:0000313" key="1">
    <source>
        <dbReference type="EMBL" id="MVX59391.1"/>
    </source>
</evidence>
<dbReference type="NCBIfam" id="TIGR01987">
    <property type="entry name" value="HI0074"/>
    <property type="match status" value="1"/>
</dbReference>
<comment type="caution">
    <text evidence="1">The sequence shown here is derived from an EMBL/GenBank/DDBJ whole genome shotgun (WGS) entry which is preliminary data.</text>
</comment>
<organism evidence="1 2">
    <name type="scientific">Streptococcus danieliae</name>
    <dbReference type="NCBI Taxonomy" id="747656"/>
    <lineage>
        <taxon>Bacteria</taxon>
        <taxon>Bacillati</taxon>
        <taxon>Bacillota</taxon>
        <taxon>Bacilli</taxon>
        <taxon>Lactobacillales</taxon>
        <taxon>Streptococcaceae</taxon>
        <taxon>Streptococcus</taxon>
    </lineage>
</organism>
<gene>
    <name evidence="1" type="ORF">E5983_07055</name>
</gene>
<evidence type="ECO:0008006" key="3">
    <source>
        <dbReference type="Google" id="ProtNLM"/>
    </source>
</evidence>
<dbReference type="OrthoDB" id="9810452at2"/>
<protein>
    <recommendedName>
        <fullName evidence="3">Nucleotidyltransferase</fullName>
    </recommendedName>
</protein>
<dbReference type="Pfam" id="PF08780">
    <property type="entry name" value="NTase_sub_bind"/>
    <property type="match status" value="1"/>
</dbReference>
<dbReference type="Proteomes" id="UP000461595">
    <property type="component" value="Unassembled WGS sequence"/>
</dbReference>
<proteinExistence type="predicted"/>